<dbReference type="OrthoDB" id="5077650at2"/>
<evidence type="ECO:0000313" key="3">
    <source>
        <dbReference type="EMBL" id="TXK15342.1"/>
    </source>
</evidence>
<dbReference type="Proteomes" id="UP000321949">
    <property type="component" value="Unassembled WGS sequence"/>
</dbReference>
<keyword evidence="5" id="KW-1185">Reference proteome</keyword>
<dbReference type="RefSeq" id="WP_028496544.1">
    <property type="nucleotide sequence ID" value="NZ_BKAH01000002.1"/>
</dbReference>
<dbReference type="AlphaFoldDB" id="A0A5C8IAH5"/>
<organism evidence="3 5">
    <name type="scientific">Microbacterium saccharophilum</name>
    <dbReference type="NCBI Taxonomy" id="1213358"/>
    <lineage>
        <taxon>Bacteria</taxon>
        <taxon>Bacillati</taxon>
        <taxon>Actinomycetota</taxon>
        <taxon>Actinomycetes</taxon>
        <taxon>Micrococcales</taxon>
        <taxon>Microbacteriaceae</taxon>
        <taxon>Microbacterium</taxon>
    </lineage>
</organism>
<dbReference type="Proteomes" id="UP000198702">
    <property type="component" value="Unassembled WGS sequence"/>
</dbReference>
<reference evidence="3 5" key="2">
    <citation type="submission" date="2019-08" db="EMBL/GenBank/DDBJ databases">
        <authorList>
            <person name="Dong K."/>
        </authorList>
    </citation>
    <scope>NUCLEOTIDE SEQUENCE [LARGE SCALE GENOMIC DNA]</scope>
    <source>
        <strain evidence="3 5">K-1</strain>
    </source>
</reference>
<sequence length="157" mass="15906">MTGRGVAPPVAVALATVAFVALAIGGLGMASLLLEADVIATPGVGQLAGILALTVSTGAFGGLLWAYLRRPQPSYVAALPVTVAAMLAYLVGFGLGAMLQGTDAALALAAAGGFATSWFALVLAGAAFVAAWSAVALVRTRAERPRWPWERDDLDEP</sequence>
<dbReference type="EMBL" id="FOQZ01000003">
    <property type="protein sequence ID" value="SFI57008.1"/>
    <property type="molecule type" value="Genomic_DNA"/>
</dbReference>
<evidence type="ECO:0000313" key="2">
    <source>
        <dbReference type="EMBL" id="SFI57008.1"/>
    </source>
</evidence>
<protein>
    <submittedName>
        <fullName evidence="3">Uncharacterized protein</fullName>
    </submittedName>
</protein>
<evidence type="ECO:0000313" key="5">
    <source>
        <dbReference type="Proteomes" id="UP000321949"/>
    </source>
</evidence>
<proteinExistence type="predicted"/>
<keyword evidence="1" id="KW-1133">Transmembrane helix</keyword>
<keyword evidence="1" id="KW-0472">Membrane</keyword>
<reference evidence="2 4" key="1">
    <citation type="submission" date="2016-10" db="EMBL/GenBank/DDBJ databases">
        <authorList>
            <person name="Varghese N."/>
            <person name="Submissions S."/>
        </authorList>
    </citation>
    <scope>NUCLEOTIDE SEQUENCE [LARGE SCALE GENOMIC DNA]</scope>
    <source>
        <strain evidence="2 4">UNC380MFSha3.1</strain>
    </source>
</reference>
<gene>
    <name evidence="3" type="ORF">FVP74_02805</name>
    <name evidence="2" type="ORF">SAMN04487751_2173</name>
</gene>
<evidence type="ECO:0000313" key="4">
    <source>
        <dbReference type="Proteomes" id="UP000198702"/>
    </source>
</evidence>
<dbReference type="EMBL" id="VRSX01000001">
    <property type="protein sequence ID" value="TXK15342.1"/>
    <property type="molecule type" value="Genomic_DNA"/>
</dbReference>
<comment type="caution">
    <text evidence="3">The sequence shown here is derived from an EMBL/GenBank/DDBJ whole genome shotgun (WGS) entry which is preliminary data.</text>
</comment>
<feature type="transmembrane region" description="Helical" evidence="1">
    <location>
        <begin position="75"/>
        <end position="99"/>
    </location>
</feature>
<evidence type="ECO:0000256" key="1">
    <source>
        <dbReference type="SAM" id="Phobius"/>
    </source>
</evidence>
<feature type="transmembrane region" description="Helical" evidence="1">
    <location>
        <begin position="12"/>
        <end position="34"/>
    </location>
</feature>
<feature type="transmembrane region" description="Helical" evidence="1">
    <location>
        <begin position="105"/>
        <end position="138"/>
    </location>
</feature>
<feature type="transmembrane region" description="Helical" evidence="1">
    <location>
        <begin position="46"/>
        <end position="68"/>
    </location>
</feature>
<name>A0A5C8IAH5_9MICO</name>
<accession>A0A5C8IAH5</accession>
<keyword evidence="1" id="KW-0812">Transmembrane</keyword>